<keyword evidence="4" id="KW-1185">Reference proteome</keyword>
<dbReference type="SUPFAM" id="SSF53955">
    <property type="entry name" value="Lysozyme-like"/>
    <property type="match status" value="1"/>
</dbReference>
<evidence type="ECO:0000313" key="3">
    <source>
        <dbReference type="EMBL" id="EES53921.1"/>
    </source>
</evidence>
<dbReference type="InterPro" id="IPR023346">
    <property type="entry name" value="Lysozyme-like_dom_sf"/>
</dbReference>
<reference evidence="3 4" key="1">
    <citation type="journal article" date="2009" name="Appl. Environ. Microbiol.">
        <title>Community genomic and proteomic analyses of chemoautotrophic iron-oxidizing "Leptospirillum rubarum" (Group II) and "Leptospirillum ferrodiazotrophum" (Group III) bacteria in acid mine drainage biofilms.</title>
        <authorList>
            <person name="Goltsman D.S."/>
            <person name="Denef V.J."/>
            <person name="Singer S.W."/>
            <person name="VerBerkmoes N.C."/>
            <person name="Lefsrud M."/>
            <person name="Mueller R.S."/>
            <person name="Dick G.J."/>
            <person name="Sun C.L."/>
            <person name="Wheeler K.E."/>
            <person name="Zemla A."/>
            <person name="Baker B.J."/>
            <person name="Hauser L."/>
            <person name="Land M."/>
            <person name="Shah M.B."/>
            <person name="Thelen M.P."/>
            <person name="Hettich R.L."/>
            <person name="Banfield J.F."/>
        </authorList>
    </citation>
    <scope>NUCLEOTIDE SEQUENCE [LARGE SCALE GENOMIC DNA]</scope>
</reference>
<sequence length="208" mass="22846">MDPLSLMALVGQCSATSAPPALVYAVAETESGGHPFIVRDNTTGRVHRFSSSSAALPFVNAHPRHSLDIGLMQVNTKAHRVRPEEILSPCENIREGSKILARDMSRSGQGLREALCLYHRGKVPCGRYPEKVAVFLPRDLRQSRMEKRTLAKRSTGSRRPSQEKSPERDIPVLDLADRTEGGTGGGEDPGDVLDSRFRPADVDEFMGR</sequence>
<feature type="compositionally biased region" description="Basic and acidic residues" evidence="1">
    <location>
        <begin position="160"/>
        <end position="180"/>
    </location>
</feature>
<gene>
    <name evidence="3" type="ORF">UBAL3_44810058</name>
</gene>
<dbReference type="Gene3D" id="1.10.530.10">
    <property type="match status" value="1"/>
</dbReference>
<evidence type="ECO:0000259" key="2">
    <source>
        <dbReference type="Pfam" id="PF01464"/>
    </source>
</evidence>
<evidence type="ECO:0000256" key="1">
    <source>
        <dbReference type="SAM" id="MobiDB-lite"/>
    </source>
</evidence>
<proteinExistence type="predicted"/>
<dbReference type="AlphaFoldDB" id="C6HTZ3"/>
<feature type="compositionally biased region" description="Basic and acidic residues" evidence="1">
    <location>
        <begin position="193"/>
        <end position="208"/>
    </location>
</feature>
<organism evidence="3 4">
    <name type="scientific">Leptospirillum ferrodiazotrophum</name>
    <dbReference type="NCBI Taxonomy" id="412449"/>
    <lineage>
        <taxon>Bacteria</taxon>
        <taxon>Pseudomonadati</taxon>
        <taxon>Nitrospirota</taxon>
        <taxon>Nitrospiria</taxon>
        <taxon>Nitrospirales</taxon>
        <taxon>Nitrospiraceae</taxon>
        <taxon>Leptospirillum</taxon>
    </lineage>
</organism>
<name>C6HTZ3_9BACT</name>
<protein>
    <recommendedName>
        <fullName evidence="2">Transglycosylase SLT domain-containing protein</fullName>
    </recommendedName>
</protein>
<dbReference type="Proteomes" id="UP000009374">
    <property type="component" value="Unassembled WGS sequence"/>
</dbReference>
<feature type="domain" description="Transglycosylase SLT" evidence="2">
    <location>
        <begin position="17"/>
        <end position="127"/>
    </location>
</feature>
<accession>C6HTZ3</accession>
<dbReference type="EMBL" id="GG693852">
    <property type="protein sequence ID" value="EES53921.1"/>
    <property type="molecule type" value="Genomic_DNA"/>
</dbReference>
<dbReference type="Pfam" id="PF01464">
    <property type="entry name" value="SLT"/>
    <property type="match status" value="1"/>
</dbReference>
<evidence type="ECO:0000313" key="4">
    <source>
        <dbReference type="Proteomes" id="UP000009374"/>
    </source>
</evidence>
<dbReference type="InterPro" id="IPR008258">
    <property type="entry name" value="Transglycosylase_SLT_dom_1"/>
</dbReference>
<feature type="region of interest" description="Disordered" evidence="1">
    <location>
        <begin position="145"/>
        <end position="208"/>
    </location>
</feature>